<dbReference type="InterPro" id="IPR025751">
    <property type="entry name" value="RsbRD_N_dom"/>
</dbReference>
<dbReference type="Gene3D" id="1.10.10.2840">
    <property type="entry name" value="PucR C-terminal helix-turn-helix domain"/>
    <property type="match status" value="1"/>
</dbReference>
<keyword evidence="4" id="KW-1185">Reference proteome</keyword>
<organism evidence="3 4">
    <name type="scientific">Amycolatopsis ultiminotia</name>
    <dbReference type="NCBI Taxonomy" id="543629"/>
    <lineage>
        <taxon>Bacteria</taxon>
        <taxon>Bacillati</taxon>
        <taxon>Actinomycetota</taxon>
        <taxon>Actinomycetes</taxon>
        <taxon>Pseudonocardiales</taxon>
        <taxon>Pseudonocardiaceae</taxon>
        <taxon>Amycolatopsis</taxon>
    </lineage>
</organism>
<dbReference type="InterPro" id="IPR051448">
    <property type="entry name" value="CdaR-like_regulators"/>
</dbReference>
<evidence type="ECO:0000259" key="2">
    <source>
        <dbReference type="Pfam" id="PF14361"/>
    </source>
</evidence>
<proteinExistence type="predicted"/>
<gene>
    <name evidence="3" type="ORF">GCM10022222_80580</name>
</gene>
<reference evidence="4" key="1">
    <citation type="journal article" date="2019" name="Int. J. Syst. Evol. Microbiol.">
        <title>The Global Catalogue of Microorganisms (GCM) 10K type strain sequencing project: providing services to taxonomists for standard genome sequencing and annotation.</title>
        <authorList>
            <consortium name="The Broad Institute Genomics Platform"/>
            <consortium name="The Broad Institute Genome Sequencing Center for Infectious Disease"/>
            <person name="Wu L."/>
            <person name="Ma J."/>
        </authorList>
    </citation>
    <scope>NUCLEOTIDE SEQUENCE [LARGE SCALE GENOMIC DNA]</scope>
    <source>
        <strain evidence="4">JCM 16898</strain>
    </source>
</reference>
<name>A0ABP6YKH6_9PSEU</name>
<dbReference type="PANTHER" id="PTHR33744">
    <property type="entry name" value="CARBOHYDRATE DIACID REGULATOR"/>
    <property type="match status" value="1"/>
</dbReference>
<dbReference type="EMBL" id="BAAAZN010000028">
    <property type="protein sequence ID" value="GAA3583695.1"/>
    <property type="molecule type" value="Genomic_DNA"/>
</dbReference>
<dbReference type="PANTHER" id="PTHR33744:SF7">
    <property type="entry name" value="PUCR FAMILY TRANSCRIPTIONAL REGULATOR"/>
    <property type="match status" value="1"/>
</dbReference>
<dbReference type="InterPro" id="IPR042070">
    <property type="entry name" value="PucR_C-HTH_sf"/>
</dbReference>
<feature type="domain" description="PucR C-terminal helix-turn-helix" evidence="1">
    <location>
        <begin position="342"/>
        <end position="400"/>
    </location>
</feature>
<evidence type="ECO:0000313" key="4">
    <source>
        <dbReference type="Proteomes" id="UP001500689"/>
    </source>
</evidence>
<dbReference type="Pfam" id="PF13556">
    <property type="entry name" value="HTH_30"/>
    <property type="match status" value="1"/>
</dbReference>
<sequence length="409" mass="44686">MVVVNPKDLDGTTEGRPMPVRSALADSILDRVIAEVPFYRTLPHELLIHDAYSIVQQNVDIVLDALRERRVPDREKFSPAKESARRRAEEGVPLPELLDAYAIGVRAVWDSVAEQEADPAELRELTAVLFGALRQACSEVAAGYLTGHETSTQDRRELEHSMISALLDGRGAEVASGLALQLPAYYLVASLAFGRHPDELATDLDTTVATHRKIRRIRDALHWHGREGTLSSITATGGLALVPQPAWTGSERDWAGARALVGHLERSAGTHVVAALAVTAPGEVPDAVAETREVLTVVQEFRHPPGTYRLQDVLVEYQLTRPSAATEHLAALLAPLDGHPALLETLQTFMRGGGNRRATATRLHLHPNSVDYRLHRVHQLTGLDPTELEDTQRIAAALAARRAVPRRAG</sequence>
<comment type="caution">
    <text evidence="3">The sequence shown here is derived from an EMBL/GenBank/DDBJ whole genome shotgun (WGS) entry which is preliminary data.</text>
</comment>
<dbReference type="Pfam" id="PF14361">
    <property type="entry name" value="RsbRD_N"/>
    <property type="match status" value="1"/>
</dbReference>
<dbReference type="InterPro" id="IPR025736">
    <property type="entry name" value="PucR_C-HTH_dom"/>
</dbReference>
<evidence type="ECO:0000313" key="3">
    <source>
        <dbReference type="EMBL" id="GAA3583695.1"/>
    </source>
</evidence>
<feature type="domain" description="RsbT co-antagonist protein RsbRD N-terminal" evidence="2">
    <location>
        <begin position="23"/>
        <end position="157"/>
    </location>
</feature>
<evidence type="ECO:0000259" key="1">
    <source>
        <dbReference type="Pfam" id="PF13556"/>
    </source>
</evidence>
<accession>A0ABP6YKH6</accession>
<dbReference type="Proteomes" id="UP001500689">
    <property type="component" value="Unassembled WGS sequence"/>
</dbReference>
<protein>
    <submittedName>
        <fullName evidence="3">Helix-turn-helix domain-containing protein</fullName>
    </submittedName>
</protein>